<dbReference type="GO" id="GO:0006351">
    <property type="term" value="P:DNA-templated transcription"/>
    <property type="evidence" value="ECO:0007669"/>
    <property type="project" value="TreeGrafter"/>
</dbReference>
<feature type="compositionally biased region" description="Basic and acidic residues" evidence="5">
    <location>
        <begin position="301"/>
        <end position="311"/>
    </location>
</feature>
<dbReference type="RefSeq" id="WP_175506332.1">
    <property type="nucleotide sequence ID" value="NZ_CP054841.1"/>
</dbReference>
<sequence>MTAPAHLNALKAFEAAARHQSFSAAADELNVSSAAVGQLVRGLEQWLGVALFTRVASGRQRIVPTEAALAALPDIRAGFERLGLGLARLRQAPAHEVLKLTMSPAFASKWLLPRIERFSAQQPGTELLLDTSQRLLDFAVQRIDLGIRYGAGRWPGLCAQKLMEEAVFPVCSPALLARARIREPADLLRHPLIHDMTGDGPSGYVTWQTWFERVGVPGATVERGHRINNAAAVLQAAAEGQGIALARSVMACDDLAAGRLVRLLPALNVLSPLSYYAVWREESLSRPGLAAFLAWLQQEAARDCPSSEEKSRRRAAATARQA</sequence>
<dbReference type="Pfam" id="PF00126">
    <property type="entry name" value="HTH_1"/>
    <property type="match status" value="1"/>
</dbReference>
<organism evidence="7 8">
    <name type="scientific">Comamonas antarctica</name>
    <dbReference type="NCBI Taxonomy" id="2743470"/>
    <lineage>
        <taxon>Bacteria</taxon>
        <taxon>Pseudomonadati</taxon>
        <taxon>Pseudomonadota</taxon>
        <taxon>Betaproteobacteria</taxon>
        <taxon>Burkholderiales</taxon>
        <taxon>Comamonadaceae</taxon>
        <taxon>Comamonas</taxon>
    </lineage>
</organism>
<dbReference type="PANTHER" id="PTHR30537">
    <property type="entry name" value="HTH-TYPE TRANSCRIPTIONAL REGULATOR"/>
    <property type="match status" value="1"/>
</dbReference>
<name>A0A6N1XCE0_9BURK</name>
<dbReference type="InterPro" id="IPR000847">
    <property type="entry name" value="LysR_HTH_N"/>
</dbReference>
<dbReference type="EMBL" id="CP054841">
    <property type="protein sequence ID" value="QKV55546.1"/>
    <property type="molecule type" value="Genomic_DNA"/>
</dbReference>
<feature type="domain" description="HTH lysR-type" evidence="6">
    <location>
        <begin position="1"/>
        <end position="65"/>
    </location>
</feature>
<dbReference type="SUPFAM" id="SSF46785">
    <property type="entry name" value="Winged helix' DNA-binding domain"/>
    <property type="match status" value="1"/>
</dbReference>
<proteinExistence type="inferred from homology"/>
<reference evidence="7 8" key="1">
    <citation type="submission" date="2020-06" db="EMBL/GenBank/DDBJ databases">
        <title>Acidovorax antarctica sp. nov., isolated from Corinth ice sheet soil, Antarctic Fields Peninsula.</title>
        <authorList>
            <person name="Xu Q."/>
            <person name="Peng F."/>
        </authorList>
    </citation>
    <scope>NUCLEOTIDE SEQUENCE [LARGE SCALE GENOMIC DNA]</scope>
    <source>
        <strain evidence="7 8">16-35-5</strain>
        <plasmid evidence="7 8">unnamed1</plasmid>
    </source>
</reference>
<geneLocation type="plasmid" evidence="7 8">
    <name>unnamed1</name>
</geneLocation>
<keyword evidence="2" id="KW-0805">Transcription regulation</keyword>
<dbReference type="KEGG" id="aant:HUK68_21790"/>
<dbReference type="SUPFAM" id="SSF53850">
    <property type="entry name" value="Periplasmic binding protein-like II"/>
    <property type="match status" value="1"/>
</dbReference>
<evidence type="ECO:0000259" key="6">
    <source>
        <dbReference type="PROSITE" id="PS50931"/>
    </source>
</evidence>
<dbReference type="GO" id="GO:0003700">
    <property type="term" value="F:DNA-binding transcription factor activity"/>
    <property type="evidence" value="ECO:0007669"/>
    <property type="project" value="InterPro"/>
</dbReference>
<dbReference type="AlphaFoldDB" id="A0A6N1XCE0"/>
<gene>
    <name evidence="7" type="primary">gcvA</name>
    <name evidence="7" type="ORF">HUK68_21790</name>
</gene>
<dbReference type="PROSITE" id="PS50931">
    <property type="entry name" value="HTH_LYSR"/>
    <property type="match status" value="1"/>
</dbReference>
<feature type="region of interest" description="Disordered" evidence="5">
    <location>
        <begin position="301"/>
        <end position="322"/>
    </location>
</feature>
<dbReference type="CDD" id="cd08432">
    <property type="entry name" value="PBP2_GcdR_TrpI_HvrB_AmpR_like"/>
    <property type="match status" value="1"/>
</dbReference>
<evidence type="ECO:0000256" key="4">
    <source>
        <dbReference type="ARBA" id="ARBA00023163"/>
    </source>
</evidence>
<evidence type="ECO:0000256" key="1">
    <source>
        <dbReference type="ARBA" id="ARBA00009437"/>
    </source>
</evidence>
<evidence type="ECO:0000256" key="2">
    <source>
        <dbReference type="ARBA" id="ARBA00023015"/>
    </source>
</evidence>
<dbReference type="Pfam" id="PF03466">
    <property type="entry name" value="LysR_substrate"/>
    <property type="match status" value="1"/>
</dbReference>
<comment type="similarity">
    <text evidence="1">Belongs to the LysR transcriptional regulatory family.</text>
</comment>
<accession>A0A6N1XCE0</accession>
<dbReference type="PRINTS" id="PR00039">
    <property type="entry name" value="HTHLYSR"/>
</dbReference>
<dbReference type="InterPro" id="IPR005119">
    <property type="entry name" value="LysR_subst-bd"/>
</dbReference>
<keyword evidence="3" id="KW-0238">DNA-binding</keyword>
<keyword evidence="7" id="KW-0614">Plasmid</keyword>
<evidence type="ECO:0000256" key="3">
    <source>
        <dbReference type="ARBA" id="ARBA00023125"/>
    </source>
</evidence>
<dbReference type="Gene3D" id="3.40.190.10">
    <property type="entry name" value="Periplasmic binding protein-like II"/>
    <property type="match status" value="2"/>
</dbReference>
<protein>
    <submittedName>
        <fullName evidence="7">Transcriptional regulator GcvA</fullName>
    </submittedName>
</protein>
<dbReference type="InterPro" id="IPR058163">
    <property type="entry name" value="LysR-type_TF_proteobact-type"/>
</dbReference>
<dbReference type="Proteomes" id="UP000509579">
    <property type="component" value="Plasmid unnamed1"/>
</dbReference>
<evidence type="ECO:0000256" key="5">
    <source>
        <dbReference type="SAM" id="MobiDB-lite"/>
    </source>
</evidence>
<dbReference type="NCBIfam" id="NF008352">
    <property type="entry name" value="PRK11139.1"/>
    <property type="match status" value="1"/>
</dbReference>
<keyword evidence="4" id="KW-0804">Transcription</keyword>
<dbReference type="Gene3D" id="1.10.10.10">
    <property type="entry name" value="Winged helix-like DNA-binding domain superfamily/Winged helix DNA-binding domain"/>
    <property type="match status" value="1"/>
</dbReference>
<evidence type="ECO:0000313" key="8">
    <source>
        <dbReference type="Proteomes" id="UP000509579"/>
    </source>
</evidence>
<dbReference type="InterPro" id="IPR036390">
    <property type="entry name" value="WH_DNA-bd_sf"/>
</dbReference>
<dbReference type="InterPro" id="IPR036388">
    <property type="entry name" value="WH-like_DNA-bd_sf"/>
</dbReference>
<dbReference type="GO" id="GO:0043565">
    <property type="term" value="F:sequence-specific DNA binding"/>
    <property type="evidence" value="ECO:0007669"/>
    <property type="project" value="TreeGrafter"/>
</dbReference>
<dbReference type="PANTHER" id="PTHR30537:SF74">
    <property type="entry name" value="HTH-TYPE TRANSCRIPTIONAL REGULATOR TRPI"/>
    <property type="match status" value="1"/>
</dbReference>
<keyword evidence="8" id="KW-1185">Reference proteome</keyword>
<evidence type="ECO:0000313" key="7">
    <source>
        <dbReference type="EMBL" id="QKV55546.1"/>
    </source>
</evidence>